<accession>A0A540L6H6</accession>
<evidence type="ECO:0000313" key="2">
    <source>
        <dbReference type="EMBL" id="TQD82083.1"/>
    </source>
</evidence>
<gene>
    <name evidence="2" type="ORF">C1H46_032361</name>
</gene>
<organism evidence="2 3">
    <name type="scientific">Malus baccata</name>
    <name type="common">Siberian crab apple</name>
    <name type="synonym">Pyrus baccata</name>
    <dbReference type="NCBI Taxonomy" id="106549"/>
    <lineage>
        <taxon>Eukaryota</taxon>
        <taxon>Viridiplantae</taxon>
        <taxon>Streptophyta</taxon>
        <taxon>Embryophyta</taxon>
        <taxon>Tracheophyta</taxon>
        <taxon>Spermatophyta</taxon>
        <taxon>Magnoliopsida</taxon>
        <taxon>eudicotyledons</taxon>
        <taxon>Gunneridae</taxon>
        <taxon>Pentapetalae</taxon>
        <taxon>rosids</taxon>
        <taxon>fabids</taxon>
        <taxon>Rosales</taxon>
        <taxon>Rosaceae</taxon>
        <taxon>Amygdaloideae</taxon>
        <taxon>Maleae</taxon>
        <taxon>Malus</taxon>
    </lineage>
</organism>
<evidence type="ECO:0000256" key="1">
    <source>
        <dbReference type="SAM" id="Phobius"/>
    </source>
</evidence>
<evidence type="ECO:0000313" key="3">
    <source>
        <dbReference type="Proteomes" id="UP000315295"/>
    </source>
</evidence>
<name>A0A540L6H6_MALBA</name>
<keyword evidence="1" id="KW-0812">Transmembrane</keyword>
<comment type="caution">
    <text evidence="2">The sequence shown here is derived from an EMBL/GenBank/DDBJ whole genome shotgun (WGS) entry which is preliminary data.</text>
</comment>
<dbReference type="Proteomes" id="UP000315295">
    <property type="component" value="Unassembled WGS sequence"/>
</dbReference>
<protein>
    <submittedName>
        <fullName evidence="2">Uncharacterized protein</fullName>
    </submittedName>
</protein>
<reference evidence="2 3" key="1">
    <citation type="journal article" date="2019" name="G3 (Bethesda)">
        <title>Sequencing of a Wild Apple (Malus baccata) Genome Unravels the Differences Between Cultivated and Wild Apple Species Regarding Disease Resistance and Cold Tolerance.</title>
        <authorList>
            <person name="Chen X."/>
        </authorList>
    </citation>
    <scope>NUCLEOTIDE SEQUENCE [LARGE SCALE GENOMIC DNA]</scope>
    <source>
        <strain evidence="3">cv. Shandingzi</strain>
        <tissue evidence="2">Leaves</tissue>
    </source>
</reference>
<proteinExistence type="predicted"/>
<sequence>MVKDVATYFFIALGAFVFWQSMDEVHVRTKSMWASQLSEFSFQLGILLVERDSERKGNRNRIQCLRVRASNHYIVISVAESEKRNPRRVRKGSYELFCLCPVLLQQAAFLCSLFRQVRIRALEEFIYLVFGFVDLEELCLRWGRWLVCSQIQPRYEILCIV</sequence>
<dbReference type="AlphaFoldDB" id="A0A540L6H6"/>
<keyword evidence="1" id="KW-1133">Transmembrane helix</keyword>
<feature type="transmembrane region" description="Helical" evidence="1">
    <location>
        <begin position="6"/>
        <end position="22"/>
    </location>
</feature>
<dbReference type="EMBL" id="VIEB01000738">
    <property type="protein sequence ID" value="TQD82083.1"/>
    <property type="molecule type" value="Genomic_DNA"/>
</dbReference>
<keyword evidence="1" id="KW-0472">Membrane</keyword>
<keyword evidence="3" id="KW-1185">Reference proteome</keyword>